<evidence type="ECO:0000256" key="5">
    <source>
        <dbReference type="SAM" id="Phobius"/>
    </source>
</evidence>
<organism evidence="7 8">
    <name type="scientific">Romeriopsis navalis LEGE 11480</name>
    <dbReference type="NCBI Taxonomy" id="2777977"/>
    <lineage>
        <taxon>Bacteria</taxon>
        <taxon>Bacillati</taxon>
        <taxon>Cyanobacteriota</taxon>
        <taxon>Cyanophyceae</taxon>
        <taxon>Leptolyngbyales</taxon>
        <taxon>Leptolyngbyaceae</taxon>
        <taxon>Romeriopsis</taxon>
        <taxon>Romeriopsis navalis</taxon>
    </lineage>
</organism>
<dbReference type="Proteomes" id="UP000625316">
    <property type="component" value="Unassembled WGS sequence"/>
</dbReference>
<comment type="subcellular location">
    <subcellularLocation>
        <location evidence="1">Membrane</location>
        <topology evidence="1">Multi-pass membrane protein</topology>
    </subcellularLocation>
</comment>
<keyword evidence="2 5" id="KW-0812">Transmembrane</keyword>
<dbReference type="InterPro" id="IPR007016">
    <property type="entry name" value="O-antigen_ligase-rel_domated"/>
</dbReference>
<evidence type="ECO:0000256" key="1">
    <source>
        <dbReference type="ARBA" id="ARBA00004141"/>
    </source>
</evidence>
<evidence type="ECO:0000256" key="4">
    <source>
        <dbReference type="ARBA" id="ARBA00023136"/>
    </source>
</evidence>
<evidence type="ECO:0000259" key="6">
    <source>
        <dbReference type="Pfam" id="PF04932"/>
    </source>
</evidence>
<dbReference type="PANTHER" id="PTHR37422">
    <property type="entry name" value="TEICHURONIC ACID BIOSYNTHESIS PROTEIN TUAE"/>
    <property type="match status" value="1"/>
</dbReference>
<dbReference type="GO" id="GO:0016020">
    <property type="term" value="C:membrane"/>
    <property type="evidence" value="ECO:0007669"/>
    <property type="project" value="UniProtKB-SubCell"/>
</dbReference>
<dbReference type="RefSeq" id="WP_264323727.1">
    <property type="nucleotide sequence ID" value="NZ_JADEXQ010000008.1"/>
</dbReference>
<dbReference type="GO" id="GO:0016874">
    <property type="term" value="F:ligase activity"/>
    <property type="evidence" value="ECO:0007669"/>
    <property type="project" value="UniProtKB-KW"/>
</dbReference>
<feature type="transmembrane region" description="Helical" evidence="5">
    <location>
        <begin position="195"/>
        <end position="217"/>
    </location>
</feature>
<evidence type="ECO:0000256" key="2">
    <source>
        <dbReference type="ARBA" id="ARBA00022692"/>
    </source>
</evidence>
<gene>
    <name evidence="7" type="ORF">IQ266_03900</name>
</gene>
<feature type="transmembrane region" description="Helical" evidence="5">
    <location>
        <begin position="276"/>
        <end position="296"/>
    </location>
</feature>
<keyword evidence="7" id="KW-0436">Ligase</keyword>
<dbReference type="Pfam" id="PF04932">
    <property type="entry name" value="Wzy_C"/>
    <property type="match status" value="1"/>
</dbReference>
<feature type="domain" description="O-antigen ligase-related" evidence="6">
    <location>
        <begin position="242"/>
        <end position="375"/>
    </location>
</feature>
<keyword evidence="4 5" id="KW-0472">Membrane</keyword>
<dbReference type="EMBL" id="JADEXQ010000008">
    <property type="protein sequence ID" value="MBE9028904.1"/>
    <property type="molecule type" value="Genomic_DNA"/>
</dbReference>
<comment type="caution">
    <text evidence="7">The sequence shown here is derived from an EMBL/GenBank/DDBJ whole genome shotgun (WGS) entry which is preliminary data.</text>
</comment>
<feature type="transmembrane region" description="Helical" evidence="5">
    <location>
        <begin position="134"/>
        <end position="151"/>
    </location>
</feature>
<keyword evidence="8" id="KW-1185">Reference proteome</keyword>
<name>A0A928VMX3_9CYAN</name>
<evidence type="ECO:0000313" key="8">
    <source>
        <dbReference type="Proteomes" id="UP000625316"/>
    </source>
</evidence>
<feature type="transmembrane region" description="Helical" evidence="5">
    <location>
        <begin position="358"/>
        <end position="383"/>
    </location>
</feature>
<feature type="transmembrane region" description="Helical" evidence="5">
    <location>
        <begin position="103"/>
        <end position="122"/>
    </location>
</feature>
<dbReference type="InterPro" id="IPR051533">
    <property type="entry name" value="WaaL-like"/>
</dbReference>
<keyword evidence="3 5" id="KW-1133">Transmembrane helix</keyword>
<feature type="transmembrane region" description="Helical" evidence="5">
    <location>
        <begin position="52"/>
        <end position="71"/>
    </location>
</feature>
<dbReference type="PANTHER" id="PTHR37422:SF13">
    <property type="entry name" value="LIPOPOLYSACCHARIDE BIOSYNTHESIS PROTEIN PA4999-RELATED"/>
    <property type="match status" value="1"/>
</dbReference>
<feature type="transmembrane region" description="Helical" evidence="5">
    <location>
        <begin position="403"/>
        <end position="430"/>
    </location>
</feature>
<evidence type="ECO:0000313" key="7">
    <source>
        <dbReference type="EMBL" id="MBE9028904.1"/>
    </source>
</evidence>
<sequence length="446" mass="48829">MAVKRLSSASVPAVGNRLAGFSIGYVMAITLFGYSLLAFLVTDPSSSRLITVPYRFFVLACNAGFLLLLMLRQSKSRSAKVNYAVQPQTTATSSRFYSIWVKLLLTFTLMYSIRVLCEIFIIQPSLWKPPSEYLLFWFLISLLPATSFLFLRDQELNKFAFGSWLILFISSLFGIRLALAGAAESLSTGRLTAAAINPISLGHVGASLFLVSLFLWLKGSRIAFLDRAGKSKLTDMLLLFSAGLGLILCLLAASRGPILSVSCCFLILVAANRNSFKAVVILVLVCIGATAALSFATSQGSSIVDRFANPFIDYTDAYNSDFVSRGDLGNAALAAFMEHPFLGSSLELSDNLGYPHNVILEAFMSTGLFGGMIFAACYIYGMVKSMYLIVCSRSAWQWLGLLYIQYGIGVLSSGSLYGSNVFWYLLFAVIGLRRFKFKKKLAIKAT</sequence>
<dbReference type="AlphaFoldDB" id="A0A928VMX3"/>
<proteinExistence type="predicted"/>
<feature type="transmembrane region" description="Helical" evidence="5">
    <location>
        <begin position="163"/>
        <end position="183"/>
    </location>
</feature>
<protein>
    <submittedName>
        <fullName evidence="7">O-antigen ligase family protein</fullName>
    </submittedName>
</protein>
<accession>A0A928VMX3</accession>
<feature type="transmembrane region" description="Helical" evidence="5">
    <location>
        <begin position="21"/>
        <end position="40"/>
    </location>
</feature>
<feature type="transmembrane region" description="Helical" evidence="5">
    <location>
        <begin position="237"/>
        <end position="270"/>
    </location>
</feature>
<reference evidence="7" key="1">
    <citation type="submission" date="2020-10" db="EMBL/GenBank/DDBJ databases">
        <authorList>
            <person name="Castelo-Branco R."/>
            <person name="Eusebio N."/>
            <person name="Adriana R."/>
            <person name="Vieira A."/>
            <person name="Brugerolle De Fraissinette N."/>
            <person name="Rezende De Castro R."/>
            <person name="Schneider M.P."/>
            <person name="Vasconcelos V."/>
            <person name="Leao P.N."/>
        </authorList>
    </citation>
    <scope>NUCLEOTIDE SEQUENCE</scope>
    <source>
        <strain evidence="7">LEGE 11480</strain>
    </source>
</reference>
<evidence type="ECO:0000256" key="3">
    <source>
        <dbReference type="ARBA" id="ARBA00022989"/>
    </source>
</evidence>